<proteinExistence type="predicted"/>
<accession>A0AAW2E7P2</accession>
<dbReference type="Proteomes" id="UP001459277">
    <property type="component" value="Unassembled WGS sequence"/>
</dbReference>
<dbReference type="InterPro" id="IPR044823">
    <property type="entry name" value="ASIL1/2-like"/>
</dbReference>
<evidence type="ECO:0000256" key="1">
    <source>
        <dbReference type="SAM" id="MobiDB-lite"/>
    </source>
</evidence>
<feature type="region of interest" description="Disordered" evidence="1">
    <location>
        <begin position="86"/>
        <end position="119"/>
    </location>
</feature>
<evidence type="ECO:0000313" key="4">
    <source>
        <dbReference type="Proteomes" id="UP001459277"/>
    </source>
</evidence>
<feature type="domain" description="MADF" evidence="2">
    <location>
        <begin position="40"/>
        <end position="83"/>
    </location>
</feature>
<name>A0AAW2E7P2_9ROSI</name>
<evidence type="ECO:0000259" key="2">
    <source>
        <dbReference type="Pfam" id="PF10545"/>
    </source>
</evidence>
<gene>
    <name evidence="3" type="ORF">SO802_004115</name>
</gene>
<dbReference type="EMBL" id="JAZDWU010000001">
    <property type="protein sequence ID" value="KAL0017046.1"/>
    <property type="molecule type" value="Genomic_DNA"/>
</dbReference>
<dbReference type="PANTHER" id="PTHR31307:SF49">
    <property type="entry name" value="ALCOHOL DEHYDROGENASE TRANSCRIPTION FACTOR MYB_SANT-LIKE FAMILY PROTEIN"/>
    <property type="match status" value="1"/>
</dbReference>
<dbReference type="PANTHER" id="PTHR31307">
    <property type="entry name" value="TRIHELIX TRANSCRIPTION FACTOR ASIL2"/>
    <property type="match status" value="1"/>
</dbReference>
<dbReference type="AlphaFoldDB" id="A0AAW2E7P2"/>
<evidence type="ECO:0000313" key="3">
    <source>
        <dbReference type="EMBL" id="KAL0017046.1"/>
    </source>
</evidence>
<dbReference type="InterPro" id="IPR006578">
    <property type="entry name" value="MADF-dom"/>
</dbReference>
<dbReference type="Pfam" id="PF10545">
    <property type="entry name" value="MADF_DNA_bdg"/>
    <property type="match status" value="1"/>
</dbReference>
<protein>
    <recommendedName>
        <fullName evidence="2">MADF domain-containing protein</fullName>
    </recommendedName>
</protein>
<reference evidence="3 4" key="1">
    <citation type="submission" date="2024-01" db="EMBL/GenBank/DDBJ databases">
        <title>A telomere-to-telomere, gap-free genome of sweet tea (Lithocarpus litseifolius).</title>
        <authorList>
            <person name="Zhou J."/>
        </authorList>
    </citation>
    <scope>NUCLEOTIDE SEQUENCE [LARGE SCALE GENOMIC DNA]</scope>
    <source>
        <strain evidence="3">Zhou-2022a</strain>
        <tissue evidence="3">Leaf</tissue>
    </source>
</reference>
<keyword evidence="4" id="KW-1185">Reference proteome</keyword>
<sequence length="134" mass="15813">MGVFAISSNEPVLDTDEERELDEEYLSAIYVDVDLDSPDGHEKKCRHKMEKLRKRYRMELQRVRSMPVSRFISSWVHFRRMDAMEKAPSAKPRVNDSDSDENENNNDKGLDIENDVEEDQDLYEEFKNGGYWFG</sequence>
<organism evidence="3 4">
    <name type="scientific">Lithocarpus litseifolius</name>
    <dbReference type="NCBI Taxonomy" id="425828"/>
    <lineage>
        <taxon>Eukaryota</taxon>
        <taxon>Viridiplantae</taxon>
        <taxon>Streptophyta</taxon>
        <taxon>Embryophyta</taxon>
        <taxon>Tracheophyta</taxon>
        <taxon>Spermatophyta</taxon>
        <taxon>Magnoliopsida</taxon>
        <taxon>eudicotyledons</taxon>
        <taxon>Gunneridae</taxon>
        <taxon>Pentapetalae</taxon>
        <taxon>rosids</taxon>
        <taxon>fabids</taxon>
        <taxon>Fagales</taxon>
        <taxon>Fagaceae</taxon>
        <taxon>Lithocarpus</taxon>
    </lineage>
</organism>
<comment type="caution">
    <text evidence="3">The sequence shown here is derived from an EMBL/GenBank/DDBJ whole genome shotgun (WGS) entry which is preliminary data.</text>
</comment>